<dbReference type="GO" id="GO:0003677">
    <property type="term" value="F:DNA binding"/>
    <property type="evidence" value="ECO:0007669"/>
    <property type="project" value="UniProtKB-KW"/>
</dbReference>
<dbReference type="AlphaFoldDB" id="A0A482DQT6"/>
<feature type="domain" description="DNA-directed DNA polymerase family B mitochondria/virus" evidence="10">
    <location>
        <begin position="549"/>
        <end position="1007"/>
    </location>
</feature>
<feature type="coiled-coil region" evidence="9">
    <location>
        <begin position="262"/>
        <end position="289"/>
    </location>
</feature>
<evidence type="ECO:0000256" key="6">
    <source>
        <dbReference type="ARBA" id="ARBA00023125"/>
    </source>
</evidence>
<dbReference type="Pfam" id="PF03175">
    <property type="entry name" value="DNA_pol_B_2"/>
    <property type="match status" value="1"/>
</dbReference>
<dbReference type="InterPro" id="IPR006172">
    <property type="entry name" value="DNA-dir_DNA_pol_B"/>
</dbReference>
<evidence type="ECO:0000256" key="3">
    <source>
        <dbReference type="ARBA" id="ARBA00022695"/>
    </source>
</evidence>
<evidence type="ECO:0000256" key="8">
    <source>
        <dbReference type="RuleBase" id="RU000442"/>
    </source>
</evidence>
<keyword evidence="3 8" id="KW-0548">Nucleotidyltransferase</keyword>
<comment type="catalytic activity">
    <reaction evidence="7 8">
        <text>DNA(n) + a 2'-deoxyribonucleoside 5'-triphosphate = DNA(n+1) + diphosphate</text>
        <dbReference type="Rhea" id="RHEA:22508"/>
        <dbReference type="Rhea" id="RHEA-COMP:17339"/>
        <dbReference type="Rhea" id="RHEA-COMP:17340"/>
        <dbReference type="ChEBI" id="CHEBI:33019"/>
        <dbReference type="ChEBI" id="CHEBI:61560"/>
        <dbReference type="ChEBI" id="CHEBI:173112"/>
        <dbReference type="EC" id="2.7.7.7"/>
    </reaction>
</comment>
<dbReference type="InterPro" id="IPR023211">
    <property type="entry name" value="DNA_pol_palm_dom_sf"/>
</dbReference>
<gene>
    <name evidence="11" type="primary">orf1200</name>
</gene>
<dbReference type="SUPFAM" id="SSF53098">
    <property type="entry name" value="Ribonuclease H-like"/>
    <property type="match status" value="1"/>
</dbReference>
<dbReference type="SUPFAM" id="SSF56672">
    <property type="entry name" value="DNA/RNA polymerases"/>
    <property type="match status" value="1"/>
</dbReference>
<organism evidence="11">
    <name type="scientific">Dactylella sp</name>
    <dbReference type="NCBI Taxonomy" id="1814903"/>
    <lineage>
        <taxon>Eukaryota</taxon>
        <taxon>Fungi</taxon>
        <taxon>Dikarya</taxon>
        <taxon>Ascomycota</taxon>
        <taxon>Pezizomycotina</taxon>
        <taxon>Orbiliomycetes</taxon>
        <taxon>Orbiliales</taxon>
        <taxon>Orbiliaceae</taxon>
        <taxon>Dactylella</taxon>
    </lineage>
</organism>
<dbReference type="SMART" id="SM00486">
    <property type="entry name" value="POLBc"/>
    <property type="match status" value="1"/>
</dbReference>
<keyword evidence="2 8" id="KW-0808">Transferase</keyword>
<keyword evidence="9" id="KW-0175">Coiled coil</keyword>
<dbReference type="InterPro" id="IPR012337">
    <property type="entry name" value="RNaseH-like_sf"/>
</dbReference>
<dbReference type="InterPro" id="IPR043502">
    <property type="entry name" value="DNA/RNA_pol_sf"/>
</dbReference>
<name>A0A482DQT6_9PEZI</name>
<dbReference type="Gene3D" id="3.30.420.10">
    <property type="entry name" value="Ribonuclease H-like superfamily/Ribonuclease H"/>
    <property type="match status" value="1"/>
</dbReference>
<dbReference type="GO" id="GO:0006260">
    <property type="term" value="P:DNA replication"/>
    <property type="evidence" value="ECO:0007669"/>
    <property type="project" value="UniProtKB-KW"/>
</dbReference>
<evidence type="ECO:0000313" key="11">
    <source>
        <dbReference type="EMBL" id="QBM09675.1"/>
    </source>
</evidence>
<dbReference type="InterPro" id="IPR004868">
    <property type="entry name" value="DNA-dir_DNA_pol_B_mt/vir"/>
</dbReference>
<dbReference type="Gene3D" id="1.10.287.690">
    <property type="entry name" value="Helix hairpin bin"/>
    <property type="match status" value="1"/>
</dbReference>
<evidence type="ECO:0000256" key="7">
    <source>
        <dbReference type="ARBA" id="ARBA00049244"/>
    </source>
</evidence>
<keyword evidence="11" id="KW-0496">Mitochondrion</keyword>
<protein>
    <recommendedName>
        <fullName evidence="8">DNA polymerase</fullName>
        <ecNumber evidence="8">2.7.7.7</ecNumber>
    </recommendedName>
</protein>
<dbReference type="InterPro" id="IPR036397">
    <property type="entry name" value="RNaseH_sf"/>
</dbReference>
<dbReference type="InterPro" id="IPR017964">
    <property type="entry name" value="DNA-dir_DNA_pol_B_CS"/>
</dbReference>
<evidence type="ECO:0000256" key="4">
    <source>
        <dbReference type="ARBA" id="ARBA00022705"/>
    </source>
</evidence>
<comment type="similarity">
    <text evidence="1 8">Belongs to the DNA polymerase type-B family.</text>
</comment>
<evidence type="ECO:0000256" key="9">
    <source>
        <dbReference type="SAM" id="Coils"/>
    </source>
</evidence>
<sequence length="1200" mass="139585">MLQNNCVSKMDVVIHSKTCLDLVVFRKGSLGLTIGGYDSNKKYYSVDSSEEKKMIDSGNSEVVNNDSGSNEILSENHKQATLLNNEDKVENFNSNVNLSLDDHINNKSIELIEHWDHNDQRINNDSEDYSKELEEILILKSKGDKKNYDIKYENLVNKYKRIEMEYFMRLDLESTEDSKGWWGSKIKSVIFNEIIIFKNFNKHVYSKDTVFNQINFIAAFLKIFRTNSTYSILIRVRYTFISSDGYSKSFAMLGEQLGVVFTDSLENNISVLENKYKNIVNRMREVAANYGAVNIDLVQIMYILNNSYSEFRIKNLNKYVKLNKDIVNVSKAKLEFNDRLLPMTLNENLYGIPINCETEYGYVSNININGVNYMDLIKENLNNKNKNIFKGFDKNTKFYWRIYKNEKFLIVVKYISEFVTEKIVYDENGIVLIENNVDTKLNDKEFVRKTTNNMSVYFYENKYVKHEIEIKFKTINTLRVPADKFESNPFIGTFDVETYNDGDKAKIYALGFSTLEMAKQKEDKVKMIYFNNNEQENNDLVLSCINTMLNTNNKDHTYYVHNFGKFDVVFVLKVILEYNRNIGHTYYHHNCSFRDSSILKLEIKIKTKTGFNKIKFVDSLSLLPINLGDLGESFDVKYKKGYFPYAFVNENTLNYIGNTPDRNWFKVGNKVIDTKIYSDFYKTNWSLKDETLNYLEKDLLCLLEVIDKFNKFIFINYGVQVTESLTISRLALNIFLKNYLGESKIGIINKKSVYNDIKKAYYGGINEVYKPYGKNLYYYDVNSLYPFAAKNIMPGHKCSFIESENPLDIYNLFGFFYAKIKTNNINIGLLPVKQNGLIHPNGSWEGWYFSEELKFAKDNDYEIEVFKGYQFNKVENIFNKYVDDLYHVKSTSSGSIKVIAKLLLNSLLGRFGMDILKLNTELVDLDKFKEIMATKSINSWKKVTENDYIVSYVDELSEKIINQHNLNYFELLNKNSNKTIENFNVFSDVSIAITAAITGYARIYMNKIKLEILKNGGNIYYMDTDSIVTDKPLHESLIGKELGQFKLEYKIKEAYFISSKTYCLITEDPKEPIVIKSKGVFSSLDLEKFKQLYLKQNVTGIKSDSKKDWSAGYVTIGTKEIDINWDSYTKRTKVYDELGNWVDTKPLVLKDGILLDNEIDKEIVKESNGDNNDELLLVSNFSNSDNLIKDRDNLLKTKKF</sequence>
<evidence type="ECO:0000256" key="1">
    <source>
        <dbReference type="ARBA" id="ARBA00005755"/>
    </source>
</evidence>
<dbReference type="GO" id="GO:0000166">
    <property type="term" value="F:nucleotide binding"/>
    <property type="evidence" value="ECO:0007669"/>
    <property type="project" value="InterPro"/>
</dbReference>
<dbReference type="GO" id="GO:0003887">
    <property type="term" value="F:DNA-directed DNA polymerase activity"/>
    <property type="evidence" value="ECO:0007669"/>
    <property type="project" value="UniProtKB-KW"/>
</dbReference>
<proteinExistence type="inferred from homology"/>
<keyword evidence="6 8" id="KW-0238">DNA-binding</keyword>
<dbReference type="Gene3D" id="3.90.1600.10">
    <property type="entry name" value="Palm domain of DNA polymerase"/>
    <property type="match status" value="2"/>
</dbReference>
<evidence type="ECO:0000256" key="2">
    <source>
        <dbReference type="ARBA" id="ARBA00022679"/>
    </source>
</evidence>
<evidence type="ECO:0000256" key="5">
    <source>
        <dbReference type="ARBA" id="ARBA00022932"/>
    </source>
</evidence>
<dbReference type="PROSITE" id="PS00116">
    <property type="entry name" value="DNA_POLYMERASE_B"/>
    <property type="match status" value="1"/>
</dbReference>
<evidence type="ECO:0000259" key="10">
    <source>
        <dbReference type="Pfam" id="PF03175"/>
    </source>
</evidence>
<dbReference type="GO" id="GO:0005739">
    <property type="term" value="C:mitochondrion"/>
    <property type="evidence" value="ECO:0007669"/>
    <property type="project" value="UniProtKB-SubCell"/>
</dbReference>
<dbReference type="EMBL" id="MK550697">
    <property type="protein sequence ID" value="QBM09675.1"/>
    <property type="molecule type" value="Genomic_DNA"/>
</dbReference>
<accession>A0A482DQT6</accession>
<geneLocation type="mitochondrion" evidence="11"/>
<keyword evidence="5 8" id="KW-0239">DNA-directed DNA polymerase</keyword>
<dbReference type="PANTHER" id="PTHR33568">
    <property type="entry name" value="DNA POLYMERASE"/>
    <property type="match status" value="1"/>
</dbReference>
<keyword evidence="4 8" id="KW-0235">DNA replication</keyword>
<dbReference type="PANTHER" id="PTHR33568:SF3">
    <property type="entry name" value="DNA-DIRECTED DNA POLYMERASE"/>
    <property type="match status" value="1"/>
</dbReference>
<reference evidence="11" key="1">
    <citation type="submission" date="2019-02" db="EMBL/GenBank/DDBJ databases">
        <authorList>
            <person name="Fang M.L."/>
            <person name="Zhang Y."/>
        </authorList>
    </citation>
    <scope>NUCLEOTIDE SEQUENCE</scope>
    <source>
        <strain evidence="11">YMF1.01838</strain>
    </source>
</reference>
<dbReference type="EC" id="2.7.7.7" evidence="8"/>